<reference evidence="16 17" key="1">
    <citation type="submission" date="2020-04" db="EMBL/GenBank/DDBJ databases">
        <authorList>
            <person name="Alioto T."/>
            <person name="Alioto T."/>
            <person name="Gomez Garrido J."/>
        </authorList>
    </citation>
    <scope>NUCLEOTIDE SEQUENCE [LARGE SCALE GENOMIC DNA]</scope>
</reference>
<dbReference type="GO" id="GO:0006636">
    <property type="term" value="P:unsaturated fatty acid biosynthetic process"/>
    <property type="evidence" value="ECO:0007669"/>
    <property type="project" value="TreeGrafter"/>
</dbReference>
<evidence type="ECO:0000256" key="9">
    <source>
        <dbReference type="ARBA" id="ARBA00023004"/>
    </source>
</evidence>
<comment type="domain">
    <text evidence="13">The histidine box domains are involved in binding the catalytic metal ions.</text>
</comment>
<protein>
    <recommendedName>
        <fullName evidence="15">Fatty acid desaturase domain-containing protein</fullName>
    </recommendedName>
</protein>
<evidence type="ECO:0000256" key="13">
    <source>
        <dbReference type="RuleBase" id="RU000581"/>
    </source>
</evidence>
<feature type="transmembrane region" description="Helical" evidence="14">
    <location>
        <begin position="457"/>
        <end position="474"/>
    </location>
</feature>
<keyword evidence="10" id="KW-0443">Lipid metabolism</keyword>
<evidence type="ECO:0000256" key="8">
    <source>
        <dbReference type="ARBA" id="ARBA00023002"/>
    </source>
</evidence>
<dbReference type="PANTHER" id="PTHR11351">
    <property type="entry name" value="ACYL-COA DESATURASE"/>
    <property type="match status" value="1"/>
</dbReference>
<organism evidence="16 17">
    <name type="scientific">Cloeon dipterum</name>
    <dbReference type="NCBI Taxonomy" id="197152"/>
    <lineage>
        <taxon>Eukaryota</taxon>
        <taxon>Metazoa</taxon>
        <taxon>Ecdysozoa</taxon>
        <taxon>Arthropoda</taxon>
        <taxon>Hexapoda</taxon>
        <taxon>Insecta</taxon>
        <taxon>Pterygota</taxon>
        <taxon>Palaeoptera</taxon>
        <taxon>Ephemeroptera</taxon>
        <taxon>Pisciforma</taxon>
        <taxon>Baetidae</taxon>
        <taxon>Cloeon</taxon>
    </lineage>
</organism>
<dbReference type="OrthoDB" id="10260134at2759"/>
<dbReference type="PROSITE" id="PS00476">
    <property type="entry name" value="FATTY_ACID_DESATUR_1"/>
    <property type="match status" value="1"/>
</dbReference>
<comment type="cofactor">
    <cofactor evidence="13">
        <name>Fe(2+)</name>
        <dbReference type="ChEBI" id="CHEBI:29033"/>
    </cofactor>
</comment>
<feature type="domain" description="Fatty acid desaturase" evidence="15">
    <location>
        <begin position="802"/>
        <end position="1003"/>
    </location>
</feature>
<dbReference type="CDD" id="cd03505">
    <property type="entry name" value="Delta9-FADS-like"/>
    <property type="match status" value="3"/>
</dbReference>
<evidence type="ECO:0000256" key="4">
    <source>
        <dbReference type="ARBA" id="ARBA00022692"/>
    </source>
</evidence>
<feature type="transmembrane region" description="Helical" evidence="14">
    <location>
        <begin position="148"/>
        <end position="170"/>
    </location>
</feature>
<proteinExistence type="inferred from homology"/>
<name>A0A8S1D9I2_9INSE</name>
<dbReference type="GO" id="GO:0005506">
    <property type="term" value="F:iron ion binding"/>
    <property type="evidence" value="ECO:0007669"/>
    <property type="project" value="TreeGrafter"/>
</dbReference>
<keyword evidence="4 13" id="KW-0812">Transmembrane</keyword>
<keyword evidence="6" id="KW-0276">Fatty acid metabolism</keyword>
<evidence type="ECO:0000256" key="2">
    <source>
        <dbReference type="ARBA" id="ARBA00009295"/>
    </source>
</evidence>
<dbReference type="InterPro" id="IPR001522">
    <property type="entry name" value="FADS-1_CS"/>
</dbReference>
<gene>
    <name evidence="16" type="ORF">CLODIP_2_CD13130</name>
</gene>
<dbReference type="InterPro" id="IPR015876">
    <property type="entry name" value="Acyl-CoA_DS"/>
</dbReference>
<keyword evidence="12 13" id="KW-0275">Fatty acid biosynthesis</keyword>
<keyword evidence="11 14" id="KW-0472">Membrane</keyword>
<dbReference type="PANTHER" id="PTHR11351:SF31">
    <property type="entry name" value="DESATURASE 1, ISOFORM A-RELATED"/>
    <property type="match status" value="1"/>
</dbReference>
<feature type="transmembrane region" description="Helical" evidence="14">
    <location>
        <begin position="182"/>
        <end position="201"/>
    </location>
</feature>
<feature type="domain" description="Fatty acid desaturase" evidence="15">
    <location>
        <begin position="492"/>
        <end position="672"/>
    </location>
</feature>
<feature type="domain" description="Fatty acid desaturase" evidence="15">
    <location>
        <begin position="148"/>
        <end position="351"/>
    </location>
</feature>
<evidence type="ECO:0000256" key="1">
    <source>
        <dbReference type="ARBA" id="ARBA00004141"/>
    </source>
</evidence>
<dbReference type="EMBL" id="CADEPI010000099">
    <property type="protein sequence ID" value="CAB3374539.1"/>
    <property type="molecule type" value="Genomic_DNA"/>
</dbReference>
<evidence type="ECO:0000256" key="11">
    <source>
        <dbReference type="ARBA" id="ARBA00023136"/>
    </source>
</evidence>
<dbReference type="AlphaFoldDB" id="A0A8S1D9I2"/>
<evidence type="ECO:0000256" key="3">
    <source>
        <dbReference type="ARBA" id="ARBA00022516"/>
    </source>
</evidence>
<keyword evidence="7 14" id="KW-1133">Transmembrane helix</keyword>
<keyword evidence="17" id="KW-1185">Reference proteome</keyword>
<dbReference type="GO" id="GO:0004768">
    <property type="term" value="F:stearoyl-CoA 9-desaturase activity"/>
    <property type="evidence" value="ECO:0007669"/>
    <property type="project" value="TreeGrafter"/>
</dbReference>
<evidence type="ECO:0000256" key="10">
    <source>
        <dbReference type="ARBA" id="ARBA00023098"/>
    </source>
</evidence>
<keyword evidence="9" id="KW-0408">Iron</keyword>
<comment type="caution">
    <text evidence="16">The sequence shown here is derived from an EMBL/GenBank/DDBJ whole genome shotgun (WGS) entry which is preliminary data.</text>
</comment>
<evidence type="ECO:0000256" key="5">
    <source>
        <dbReference type="ARBA" id="ARBA00022723"/>
    </source>
</evidence>
<evidence type="ECO:0000256" key="6">
    <source>
        <dbReference type="ARBA" id="ARBA00022832"/>
    </source>
</evidence>
<feature type="transmembrane region" description="Helical" evidence="14">
    <location>
        <begin position="919"/>
        <end position="937"/>
    </location>
</feature>
<keyword evidence="5" id="KW-0479">Metal-binding</keyword>
<evidence type="ECO:0000313" key="16">
    <source>
        <dbReference type="EMBL" id="CAB3374539.1"/>
    </source>
</evidence>
<dbReference type="Proteomes" id="UP000494165">
    <property type="component" value="Unassembled WGS sequence"/>
</dbReference>
<keyword evidence="8 13" id="KW-0560">Oxidoreductase</keyword>
<dbReference type="InterPro" id="IPR005804">
    <property type="entry name" value="FA_desaturase_dom"/>
</dbReference>
<dbReference type="GO" id="GO:0005789">
    <property type="term" value="C:endoplasmic reticulum membrane"/>
    <property type="evidence" value="ECO:0007669"/>
    <property type="project" value="TreeGrafter"/>
</dbReference>
<evidence type="ECO:0000313" key="17">
    <source>
        <dbReference type="Proteomes" id="UP000494165"/>
    </source>
</evidence>
<feature type="transmembrane region" description="Helical" evidence="14">
    <location>
        <begin position="486"/>
        <end position="504"/>
    </location>
</feature>
<dbReference type="PRINTS" id="PR00075">
    <property type="entry name" value="FACDDSATRASE"/>
</dbReference>
<evidence type="ECO:0000256" key="12">
    <source>
        <dbReference type="ARBA" id="ARBA00023160"/>
    </source>
</evidence>
<comment type="subcellular location">
    <subcellularLocation>
        <location evidence="1">Membrane</location>
        <topology evidence="1">Multi-pass membrane protein</topology>
    </subcellularLocation>
</comment>
<feature type="transmembrane region" description="Helical" evidence="14">
    <location>
        <begin position="774"/>
        <end position="790"/>
    </location>
</feature>
<accession>A0A8S1D9I2</accession>
<keyword evidence="3 13" id="KW-0444">Lipid biosynthesis</keyword>
<feature type="transmembrane region" description="Helical" evidence="14">
    <location>
        <begin position="123"/>
        <end position="141"/>
    </location>
</feature>
<comment type="similarity">
    <text evidence="2 13">Belongs to the fatty acid desaturase type 1 family.</text>
</comment>
<dbReference type="Pfam" id="PF00487">
    <property type="entry name" value="FA_desaturase"/>
    <property type="match status" value="3"/>
</dbReference>
<sequence>MAIRTRCANTCFKCNPTTCPSPNTEKPLKIWAATATNAGRLTVLDILGGPGGPLGPRPTGVSPGAPDYQSGPGRSLRITWTMSPGNSTVVVTDEDLKNDYQWDAATVPEKSDYLKKLKLTQTIGTSLFHLLAAYGLLFRLFEPQWKTFAWFWIIAHLTGIATGCGMHRYWTHRSFQATLPLRFFFTFFYAMAGQVTIKHWVRDHRTHHKFSETDADPYDSRRGYFFSHIGWYLTTKHPMVIEKGSKIDISDLKKDPLIVFHDKYFQLNRLILCYTLPTLVPTYFWGESLWISFLANCVRYCYVLNAMWSINSLAHFQGHRPYDKTMRPRNNLFVSLVTLGEGWHNFHHSFPWDYRSTEDRSLFNPNKHFVDLMAKLGWAYNLKISTDDVIRKKIKRTGDGSHQWGTAENHLTKMPPNVNGVQGIQTGNEQHDYERVSDLHKEEEWSPSKKNYQLKKWNIFFVVMFHAFAFYGVFTKLTVVKWETFVWNYMFIFVGGFGISAGIHRYWSHKSFKAKLPLKILLVFAYLTAGQIKIIKWVRDHRVHHKFSETDADPHDVRRGFFFTHVGWFLCEKNPLVLEKGRQLDLSDIEKDPVAKFHDTHFEILRLIFCYTLPTLVPVYFWGEDLWVAFLANCVSFGLRPYDRKLMPTENYYVSFFALGEGWHNYHHVFPYDYRSSELAHFLNPTKKLIEFFAKIGWAYDLRVASDEGILHQVYSPSVFDTHHGHQFRIQLNKMPPQTHVVDDAKVEEHAYMWTQDKMMGTEKKRYKFKIQRVIYLIFFHSLTLYFLIFKPTAPMWQSHLWTFFYLCFSGFGISAGIHRYWSHKSFKARMPLKILLAMCFAAAGQEKILNWVRDHRIHHKFSETEADPHDSRRGFIFAHFGWLVVQKNPQVYEKGRIIDMSDILSCPVVSFHDRHFEFLRAILCFAIPIGVPVYFWDEDLWISFLYNCFRFAFVLNCTFAINSFAHMRGTRPYDRNFMPVDNSYVTYVTMGEGNHNYHHAFPFDYRSTEMICFNPTKSFIEFFQNLGWAFDLRVASDDMVRKRVKRTGDGSHKFWGTVGGVPVAADENLSAY</sequence>
<evidence type="ECO:0000256" key="14">
    <source>
        <dbReference type="SAM" id="Phobius"/>
    </source>
</evidence>
<evidence type="ECO:0000259" key="15">
    <source>
        <dbReference type="Pfam" id="PF00487"/>
    </source>
</evidence>
<evidence type="ECO:0000256" key="7">
    <source>
        <dbReference type="ARBA" id="ARBA00022989"/>
    </source>
</evidence>
<feature type="transmembrane region" description="Helical" evidence="14">
    <location>
        <begin position="943"/>
        <end position="966"/>
    </location>
</feature>
<feature type="transmembrane region" description="Helical" evidence="14">
    <location>
        <begin position="802"/>
        <end position="822"/>
    </location>
</feature>